<protein>
    <recommendedName>
        <fullName evidence="3">DNA-binding domain-containing protein</fullName>
    </recommendedName>
</protein>
<dbReference type="EMBL" id="CP124543">
    <property type="protein sequence ID" value="WGV23393.1"/>
    <property type="molecule type" value="Genomic_DNA"/>
</dbReference>
<dbReference type="AlphaFoldDB" id="A0AAJ6NN07"/>
<dbReference type="Proteomes" id="UP001223520">
    <property type="component" value="Chromosome"/>
</dbReference>
<evidence type="ECO:0008006" key="3">
    <source>
        <dbReference type="Google" id="ProtNLM"/>
    </source>
</evidence>
<dbReference type="Gene3D" id="3.30.1460.10">
    <property type="match status" value="1"/>
</dbReference>
<organism evidence="1 2">
    <name type="scientific">Halotia branconii CENA392</name>
    <dbReference type="NCBI Taxonomy" id="1539056"/>
    <lineage>
        <taxon>Bacteria</taxon>
        <taxon>Bacillati</taxon>
        <taxon>Cyanobacteriota</taxon>
        <taxon>Cyanophyceae</taxon>
        <taxon>Nostocales</taxon>
        <taxon>Nodulariaceae</taxon>
        <taxon>Halotia</taxon>
    </lineage>
</organism>
<reference evidence="1 2" key="1">
    <citation type="journal article" date="2023" name="Limnol Oceanogr Lett">
        <title>Environmental adaptations by the intertidal Antarctic cyanobacterium Halotia branconii CENA392 as revealed using long-read genome sequencing.</title>
        <authorList>
            <person name="Dextro R.B."/>
            <person name="Delbaje E."/>
            <person name="Freitas P.N.N."/>
            <person name="Geraldes V."/>
            <person name="Pinto E."/>
            <person name="Long P.F."/>
            <person name="Fiore M.F."/>
        </authorList>
    </citation>
    <scope>NUCLEOTIDE SEQUENCE [LARGE SCALE GENOMIC DNA]</scope>
    <source>
        <strain evidence="1 2">CENA392</strain>
    </source>
</reference>
<evidence type="ECO:0000313" key="2">
    <source>
        <dbReference type="Proteomes" id="UP001223520"/>
    </source>
</evidence>
<proteinExistence type="predicted"/>
<name>A0AAJ6NN07_9CYAN</name>
<evidence type="ECO:0000313" key="1">
    <source>
        <dbReference type="EMBL" id="WGV23393.1"/>
    </source>
</evidence>
<accession>A0AAJ6NN07</accession>
<dbReference type="SUPFAM" id="SSF69635">
    <property type="entry name" value="Type III secretory system chaperone-like"/>
    <property type="match status" value="1"/>
</dbReference>
<keyword evidence="2" id="KW-1185">Reference proteome</keyword>
<dbReference type="KEGG" id="hbq:QI031_16330"/>
<sequence>MTPEEIAATLTELFEPTDVQAIAPTSWQVDTANFRLLVLLSEDHAWLRILLPIAPIQEAQEFLAQFLEANFDETQEVRYAFHEGVIWGVFYHNTITLVSADFKSAIARLISLHEAGLNNVFNQLIESRIRQIIQVAKQQGQSLSATMQTLERFYAEGLMGEINQTSAAREEVLAAWQRQLERLWSEVDLNP</sequence>
<gene>
    <name evidence="1" type="ORF">QI031_16330</name>
</gene>
<dbReference type="RefSeq" id="WP_281480719.1">
    <property type="nucleotide sequence ID" value="NZ_CP124543.1"/>
</dbReference>